<dbReference type="AlphaFoldDB" id="A0A411WM38"/>
<accession>A0A411WM38</accession>
<evidence type="ECO:0000256" key="1">
    <source>
        <dbReference type="SAM" id="Phobius"/>
    </source>
</evidence>
<reference evidence="2 3" key="1">
    <citation type="submission" date="2019-03" db="EMBL/GenBank/DDBJ databases">
        <title>Pragia sp. nov. isolated from the gut tract of Carduelis flavirostris.</title>
        <authorList>
            <person name="Ge Y."/>
        </authorList>
    </citation>
    <scope>NUCLEOTIDE SEQUENCE [LARGE SCALE GENOMIC DNA]</scope>
    <source>
        <strain evidence="2 3">CF-458</strain>
    </source>
</reference>
<dbReference type="KEGG" id="prag:EKN56_12905"/>
<dbReference type="OrthoDB" id="6497446at2"/>
<gene>
    <name evidence="2" type="ORF">EKN56_12905</name>
</gene>
<sequence length="232" mass="25202">MVKLHRHANSLKIGILFILSVATLYNFIQVKHLSSLPTITLSAIEKIENELTSATLTIGQNTADNQQLSGLISSIEALSQQQFAAIQAELSQSTQTANHRIDAIDTKIEAHDSILQQLKESVRSLEAIKISSAKVPLETPPAIKQNPLLNKSRPSLKPKLPFVLTGIELRGGNAVAVVAPNTFNQLAQLSHIAIGQQSIDGWVLTNLSSRSATFQRGRQKITTSLISQESSQ</sequence>
<proteinExistence type="predicted"/>
<organism evidence="2 3">
    <name type="scientific">Limnobaculum zhutongyuii</name>
    <dbReference type="NCBI Taxonomy" id="2498113"/>
    <lineage>
        <taxon>Bacteria</taxon>
        <taxon>Pseudomonadati</taxon>
        <taxon>Pseudomonadota</taxon>
        <taxon>Gammaproteobacteria</taxon>
        <taxon>Enterobacterales</taxon>
        <taxon>Budviciaceae</taxon>
        <taxon>Limnobaculum</taxon>
    </lineage>
</organism>
<keyword evidence="3" id="KW-1185">Reference proteome</keyword>
<dbReference type="Proteomes" id="UP000293154">
    <property type="component" value="Chromosome"/>
</dbReference>
<dbReference type="EMBL" id="CP034752">
    <property type="protein sequence ID" value="QBH97216.1"/>
    <property type="molecule type" value="Genomic_DNA"/>
</dbReference>
<keyword evidence="1" id="KW-1133">Transmembrane helix</keyword>
<dbReference type="RefSeq" id="WP_130592151.1">
    <property type="nucleotide sequence ID" value="NZ_CP034752.1"/>
</dbReference>
<keyword evidence="1" id="KW-0472">Membrane</keyword>
<feature type="transmembrane region" description="Helical" evidence="1">
    <location>
        <begin position="12"/>
        <end position="28"/>
    </location>
</feature>
<evidence type="ECO:0000313" key="3">
    <source>
        <dbReference type="Proteomes" id="UP000293154"/>
    </source>
</evidence>
<name>A0A411WM38_9GAMM</name>
<evidence type="ECO:0000313" key="2">
    <source>
        <dbReference type="EMBL" id="QBH97216.1"/>
    </source>
</evidence>
<keyword evidence="1" id="KW-0812">Transmembrane</keyword>
<protein>
    <submittedName>
        <fullName evidence="2">Uncharacterized protein</fullName>
    </submittedName>
</protein>